<name>A0A9X1X5C9_9SPHI</name>
<evidence type="ECO:0000259" key="13">
    <source>
        <dbReference type="PROSITE" id="PS50109"/>
    </source>
</evidence>
<dbReference type="FunFam" id="3.30.565.10:FF:000006">
    <property type="entry name" value="Sensor histidine kinase WalK"/>
    <property type="match status" value="1"/>
</dbReference>
<dbReference type="SUPFAM" id="SSF55785">
    <property type="entry name" value="PYP-like sensor domain (PAS domain)"/>
    <property type="match status" value="1"/>
</dbReference>
<accession>A0A9X1X5C9</accession>
<comment type="caution">
    <text evidence="16">The sequence shown here is derived from an EMBL/GenBank/DDBJ whole genome shotgun (WGS) entry which is preliminary data.</text>
</comment>
<dbReference type="CDD" id="cd00082">
    <property type="entry name" value="HisKA"/>
    <property type="match status" value="1"/>
</dbReference>
<dbReference type="Pfam" id="PF00512">
    <property type="entry name" value="HisKA"/>
    <property type="match status" value="1"/>
</dbReference>
<sequence>MSDTDKYLQLQGELELLKAEHSALLAREKALLLENDYLKSVAKANAAELQISREQFRLLADNIPVAVWTADSSGQVDYFNQRWYDYTGQTLEVSLGAGWENALHPDDLPRALKTWNNSLKYSSPYEIEYRTKRGTDGTYRWHLAKALPLKNEHGEVIKWFGTNTDIHEQKESEKKKDEFISIASHELKTPLTTVKAFFQILKKSLQPEDAGYKFVGKATGQLDRLERLINDLLDVSRINAGKMIYNAEEFDFSSAVSDSVESIQQMFPDYEIVVERSDRVTYKGDRLRIEQVINNFLTNAIKYSPDNKKIVLRSEVNQDNIIVSVQDFGIGIAPEYLLNLFERYYRIDNTSMRFQGLGLGLFISSEIIKRHNGSFWIESEPGKGSTFFFLLPISGKQELKEYATDHRTFYKANYIEIQYNAAQQRLEVDWLGYQNFDSVKSGCLAMLEILKKSGCTKVLNDNTHVLGNWSEAVDWGGTVWFPAMEQAGLKYFAWIYSPSTFSRMSAKKSLDIAIGNITAQFFTDRDEASQWLQQMP</sequence>
<evidence type="ECO:0000256" key="12">
    <source>
        <dbReference type="ARBA" id="ARBA00023136"/>
    </source>
</evidence>
<organism evidence="16 17">
    <name type="scientific">Mucilaginibacter straminoryzae</name>
    <dbReference type="NCBI Taxonomy" id="2932774"/>
    <lineage>
        <taxon>Bacteria</taxon>
        <taxon>Pseudomonadati</taxon>
        <taxon>Bacteroidota</taxon>
        <taxon>Sphingobacteriia</taxon>
        <taxon>Sphingobacteriales</taxon>
        <taxon>Sphingobacteriaceae</taxon>
        <taxon>Mucilaginibacter</taxon>
    </lineage>
</organism>
<dbReference type="PANTHER" id="PTHR42878:SF7">
    <property type="entry name" value="SENSOR HISTIDINE KINASE GLRK"/>
    <property type="match status" value="1"/>
</dbReference>
<dbReference type="SUPFAM" id="SSF47384">
    <property type="entry name" value="Homodimeric domain of signal transducing histidine kinase"/>
    <property type="match status" value="1"/>
</dbReference>
<dbReference type="PROSITE" id="PS50109">
    <property type="entry name" value="HIS_KIN"/>
    <property type="match status" value="1"/>
</dbReference>
<dbReference type="GO" id="GO:0000156">
    <property type="term" value="F:phosphorelay response regulator activity"/>
    <property type="evidence" value="ECO:0007669"/>
    <property type="project" value="TreeGrafter"/>
</dbReference>
<evidence type="ECO:0000256" key="5">
    <source>
        <dbReference type="ARBA" id="ARBA00022679"/>
    </source>
</evidence>
<dbReference type="SUPFAM" id="SSF55874">
    <property type="entry name" value="ATPase domain of HSP90 chaperone/DNA topoisomerase II/histidine kinase"/>
    <property type="match status" value="1"/>
</dbReference>
<evidence type="ECO:0000256" key="7">
    <source>
        <dbReference type="ARBA" id="ARBA00022741"/>
    </source>
</evidence>
<evidence type="ECO:0000256" key="10">
    <source>
        <dbReference type="ARBA" id="ARBA00022989"/>
    </source>
</evidence>
<reference evidence="16" key="1">
    <citation type="submission" date="2022-04" db="EMBL/GenBank/DDBJ databases">
        <title>Mucilaginibacter sp. RS28 isolated from freshwater.</title>
        <authorList>
            <person name="Ko S.-R."/>
        </authorList>
    </citation>
    <scope>NUCLEOTIDE SEQUENCE</scope>
    <source>
        <strain evidence="16">RS28</strain>
    </source>
</reference>
<keyword evidence="17" id="KW-1185">Reference proteome</keyword>
<dbReference type="GO" id="GO:0005524">
    <property type="term" value="F:ATP binding"/>
    <property type="evidence" value="ECO:0007669"/>
    <property type="project" value="UniProtKB-KW"/>
</dbReference>
<dbReference type="AlphaFoldDB" id="A0A9X1X5C9"/>
<keyword evidence="7" id="KW-0547">Nucleotide-binding</keyword>
<dbReference type="InterPro" id="IPR036890">
    <property type="entry name" value="HATPase_C_sf"/>
</dbReference>
<dbReference type="InterPro" id="IPR000700">
    <property type="entry name" value="PAS-assoc_C"/>
</dbReference>
<evidence type="ECO:0000256" key="3">
    <source>
        <dbReference type="ARBA" id="ARBA00012438"/>
    </source>
</evidence>
<dbReference type="InterPro" id="IPR035965">
    <property type="entry name" value="PAS-like_dom_sf"/>
</dbReference>
<dbReference type="PRINTS" id="PR00344">
    <property type="entry name" value="BCTRLSENSOR"/>
</dbReference>
<evidence type="ECO:0000256" key="6">
    <source>
        <dbReference type="ARBA" id="ARBA00022692"/>
    </source>
</evidence>
<keyword evidence="6" id="KW-0812">Transmembrane</keyword>
<keyword evidence="5" id="KW-0808">Transferase</keyword>
<keyword evidence="9" id="KW-0067">ATP-binding</keyword>
<evidence type="ECO:0000256" key="2">
    <source>
        <dbReference type="ARBA" id="ARBA00004141"/>
    </source>
</evidence>
<dbReference type="RefSeq" id="WP_245130850.1">
    <property type="nucleotide sequence ID" value="NZ_JALJEJ010000006.1"/>
</dbReference>
<dbReference type="FunFam" id="1.10.287.130:FF:000001">
    <property type="entry name" value="Two-component sensor histidine kinase"/>
    <property type="match status" value="1"/>
</dbReference>
<keyword evidence="12" id="KW-0472">Membrane</keyword>
<dbReference type="InterPro" id="IPR004358">
    <property type="entry name" value="Sig_transdc_His_kin-like_C"/>
</dbReference>
<dbReference type="SMART" id="SM00388">
    <property type="entry name" value="HisKA"/>
    <property type="match status" value="1"/>
</dbReference>
<dbReference type="PANTHER" id="PTHR42878">
    <property type="entry name" value="TWO-COMPONENT HISTIDINE KINASE"/>
    <property type="match status" value="1"/>
</dbReference>
<dbReference type="InterPro" id="IPR000014">
    <property type="entry name" value="PAS"/>
</dbReference>
<keyword evidence="8 16" id="KW-0418">Kinase</keyword>
<dbReference type="PROSITE" id="PS50113">
    <property type="entry name" value="PAC"/>
    <property type="match status" value="1"/>
</dbReference>
<dbReference type="InterPro" id="IPR001610">
    <property type="entry name" value="PAC"/>
</dbReference>
<dbReference type="CDD" id="cd00130">
    <property type="entry name" value="PAS"/>
    <property type="match status" value="1"/>
</dbReference>
<dbReference type="Gene3D" id="3.30.565.10">
    <property type="entry name" value="Histidine kinase-like ATPase, C-terminal domain"/>
    <property type="match status" value="1"/>
</dbReference>
<evidence type="ECO:0000256" key="4">
    <source>
        <dbReference type="ARBA" id="ARBA00022553"/>
    </source>
</evidence>
<proteinExistence type="predicted"/>
<dbReference type="InterPro" id="IPR005467">
    <property type="entry name" value="His_kinase_dom"/>
</dbReference>
<evidence type="ECO:0000256" key="1">
    <source>
        <dbReference type="ARBA" id="ARBA00000085"/>
    </source>
</evidence>
<dbReference type="GO" id="GO:0016020">
    <property type="term" value="C:membrane"/>
    <property type="evidence" value="ECO:0007669"/>
    <property type="project" value="UniProtKB-SubCell"/>
</dbReference>
<feature type="domain" description="Histidine kinase" evidence="13">
    <location>
        <begin position="182"/>
        <end position="395"/>
    </location>
</feature>
<dbReference type="NCBIfam" id="TIGR00229">
    <property type="entry name" value="sensory_box"/>
    <property type="match status" value="1"/>
</dbReference>
<feature type="domain" description="PAS" evidence="14">
    <location>
        <begin position="52"/>
        <end position="122"/>
    </location>
</feature>
<evidence type="ECO:0000259" key="15">
    <source>
        <dbReference type="PROSITE" id="PS50113"/>
    </source>
</evidence>
<keyword evidence="4" id="KW-0597">Phosphoprotein</keyword>
<dbReference type="GO" id="GO:0030295">
    <property type="term" value="F:protein kinase activator activity"/>
    <property type="evidence" value="ECO:0007669"/>
    <property type="project" value="TreeGrafter"/>
</dbReference>
<comment type="subcellular location">
    <subcellularLocation>
        <location evidence="2">Membrane</location>
        <topology evidence="2">Multi-pass membrane protein</topology>
    </subcellularLocation>
</comment>
<dbReference type="Pfam" id="PF02518">
    <property type="entry name" value="HATPase_c"/>
    <property type="match status" value="1"/>
</dbReference>
<dbReference type="SMART" id="SM00387">
    <property type="entry name" value="HATPase_c"/>
    <property type="match status" value="1"/>
</dbReference>
<evidence type="ECO:0000256" key="11">
    <source>
        <dbReference type="ARBA" id="ARBA00023012"/>
    </source>
</evidence>
<gene>
    <name evidence="16" type="ORF">MUY27_14175</name>
</gene>
<dbReference type="InterPro" id="IPR003594">
    <property type="entry name" value="HATPase_dom"/>
</dbReference>
<dbReference type="Gene3D" id="1.10.287.130">
    <property type="match status" value="1"/>
</dbReference>
<comment type="catalytic activity">
    <reaction evidence="1">
        <text>ATP + protein L-histidine = ADP + protein N-phospho-L-histidine.</text>
        <dbReference type="EC" id="2.7.13.3"/>
    </reaction>
</comment>
<dbReference type="Pfam" id="PF08447">
    <property type="entry name" value="PAS_3"/>
    <property type="match status" value="1"/>
</dbReference>
<evidence type="ECO:0000313" key="16">
    <source>
        <dbReference type="EMBL" id="MCJ8210861.1"/>
    </source>
</evidence>
<dbReference type="FunFam" id="3.30.450.20:FF:000099">
    <property type="entry name" value="Sensory box sensor histidine kinase"/>
    <property type="match status" value="1"/>
</dbReference>
<feature type="domain" description="PAC" evidence="15">
    <location>
        <begin position="125"/>
        <end position="178"/>
    </location>
</feature>
<dbReference type="EMBL" id="JALJEJ010000006">
    <property type="protein sequence ID" value="MCJ8210861.1"/>
    <property type="molecule type" value="Genomic_DNA"/>
</dbReference>
<evidence type="ECO:0000259" key="14">
    <source>
        <dbReference type="PROSITE" id="PS50112"/>
    </source>
</evidence>
<keyword evidence="11" id="KW-0902">Two-component regulatory system</keyword>
<dbReference type="GO" id="GO:0000155">
    <property type="term" value="F:phosphorelay sensor kinase activity"/>
    <property type="evidence" value="ECO:0007669"/>
    <property type="project" value="InterPro"/>
</dbReference>
<evidence type="ECO:0000256" key="9">
    <source>
        <dbReference type="ARBA" id="ARBA00022840"/>
    </source>
</evidence>
<dbReference type="InterPro" id="IPR050351">
    <property type="entry name" value="BphY/WalK/GraS-like"/>
</dbReference>
<dbReference type="GO" id="GO:0007234">
    <property type="term" value="P:osmosensory signaling via phosphorelay pathway"/>
    <property type="evidence" value="ECO:0007669"/>
    <property type="project" value="TreeGrafter"/>
</dbReference>
<protein>
    <recommendedName>
        <fullName evidence="3">histidine kinase</fullName>
        <ecNumber evidence="3">2.7.13.3</ecNumber>
    </recommendedName>
</protein>
<dbReference type="PROSITE" id="PS50112">
    <property type="entry name" value="PAS"/>
    <property type="match status" value="1"/>
</dbReference>
<evidence type="ECO:0000313" key="17">
    <source>
        <dbReference type="Proteomes" id="UP001139450"/>
    </source>
</evidence>
<dbReference type="InterPro" id="IPR013655">
    <property type="entry name" value="PAS_fold_3"/>
</dbReference>
<dbReference type="EC" id="2.7.13.3" evidence="3"/>
<dbReference type="SMART" id="SM00086">
    <property type="entry name" value="PAC"/>
    <property type="match status" value="1"/>
</dbReference>
<keyword evidence="10" id="KW-1133">Transmembrane helix</keyword>
<dbReference type="Proteomes" id="UP001139450">
    <property type="component" value="Unassembled WGS sequence"/>
</dbReference>
<dbReference type="SMART" id="SM00091">
    <property type="entry name" value="PAS"/>
    <property type="match status" value="1"/>
</dbReference>
<dbReference type="InterPro" id="IPR036097">
    <property type="entry name" value="HisK_dim/P_sf"/>
</dbReference>
<evidence type="ECO:0000256" key="8">
    <source>
        <dbReference type="ARBA" id="ARBA00022777"/>
    </source>
</evidence>
<dbReference type="Gene3D" id="3.30.450.20">
    <property type="entry name" value="PAS domain"/>
    <property type="match status" value="1"/>
</dbReference>
<dbReference type="InterPro" id="IPR003661">
    <property type="entry name" value="HisK_dim/P_dom"/>
</dbReference>